<evidence type="ECO:0000313" key="1">
    <source>
        <dbReference type="EMBL" id="MCB6937565.1"/>
    </source>
</evidence>
<reference evidence="1" key="1">
    <citation type="submission" date="2021-10" db="EMBL/GenBank/DDBJ databases">
        <title>Collection of gut derived symbiotic bacterial strains cultured from healthy donors.</title>
        <authorList>
            <person name="Lin H."/>
            <person name="Littmann E."/>
            <person name="Kohout C."/>
            <person name="Pamer E.G."/>
        </authorList>
    </citation>
    <scope>NUCLEOTIDE SEQUENCE</scope>
    <source>
        <strain evidence="1">DFI.9.42</strain>
    </source>
</reference>
<name>A0AAW4UHC8_9FIRM</name>
<dbReference type="Proteomes" id="UP001197684">
    <property type="component" value="Unassembled WGS sequence"/>
</dbReference>
<protein>
    <submittedName>
        <fullName evidence="1">Uncharacterized protein</fullName>
    </submittedName>
</protein>
<gene>
    <name evidence="1" type="ORF">LIZ56_03945</name>
</gene>
<dbReference type="EMBL" id="JAJCJK010000004">
    <property type="protein sequence ID" value="MCB6937565.1"/>
    <property type="molecule type" value="Genomic_DNA"/>
</dbReference>
<accession>A0AAW4UHC8</accession>
<proteinExistence type="predicted"/>
<organism evidence="1 2">
    <name type="scientific">Agathobacter rectalis</name>
    <dbReference type="NCBI Taxonomy" id="39491"/>
    <lineage>
        <taxon>Bacteria</taxon>
        <taxon>Bacillati</taxon>
        <taxon>Bacillota</taxon>
        <taxon>Clostridia</taxon>
        <taxon>Lachnospirales</taxon>
        <taxon>Lachnospiraceae</taxon>
        <taxon>Agathobacter</taxon>
    </lineage>
</organism>
<comment type="caution">
    <text evidence="1">The sequence shown here is derived from an EMBL/GenBank/DDBJ whole genome shotgun (WGS) entry which is preliminary data.</text>
</comment>
<dbReference type="AlphaFoldDB" id="A0AAW4UHC8"/>
<dbReference type="RefSeq" id="WP_306780620.1">
    <property type="nucleotide sequence ID" value="NZ_JAJCJK010000004.1"/>
</dbReference>
<evidence type="ECO:0000313" key="2">
    <source>
        <dbReference type="Proteomes" id="UP001197684"/>
    </source>
</evidence>
<sequence length="119" mass="13323">MAGKNDNFDALMAMMALKHIMDDTKDIEIHPFTCEVTVTPTSISCSSSGNKAFLEDIDGGMEWAEETNNLIKDIMSEQTIKLTDLMKKKFGFDTVKVKPNSEDGFVDFLKNLFGGGYRR</sequence>